<feature type="compositionally biased region" description="Pro residues" evidence="1">
    <location>
        <begin position="934"/>
        <end position="964"/>
    </location>
</feature>
<feature type="compositionally biased region" description="Basic and acidic residues" evidence="1">
    <location>
        <begin position="973"/>
        <end position="987"/>
    </location>
</feature>
<name>A0ABT0IA02_9ACTN</name>
<evidence type="ECO:0000313" key="2">
    <source>
        <dbReference type="EMBL" id="MCK8678150.1"/>
    </source>
</evidence>
<feature type="region of interest" description="Disordered" evidence="1">
    <location>
        <begin position="3029"/>
        <end position="3081"/>
    </location>
</feature>
<evidence type="ECO:0008006" key="4">
    <source>
        <dbReference type="Google" id="ProtNLM"/>
    </source>
</evidence>
<feature type="compositionally biased region" description="Pro residues" evidence="1">
    <location>
        <begin position="895"/>
        <end position="905"/>
    </location>
</feature>
<organism evidence="2 3">
    <name type="scientific">Streptomyces lichenis</name>
    <dbReference type="NCBI Taxonomy" id="2306967"/>
    <lineage>
        <taxon>Bacteria</taxon>
        <taxon>Bacillati</taxon>
        <taxon>Actinomycetota</taxon>
        <taxon>Actinomycetes</taxon>
        <taxon>Kitasatosporales</taxon>
        <taxon>Streptomycetaceae</taxon>
        <taxon>Streptomyces</taxon>
    </lineage>
</organism>
<feature type="compositionally biased region" description="Basic and acidic residues" evidence="1">
    <location>
        <begin position="813"/>
        <end position="827"/>
    </location>
</feature>
<feature type="compositionally biased region" description="Low complexity" evidence="1">
    <location>
        <begin position="885"/>
        <end position="894"/>
    </location>
</feature>
<feature type="compositionally biased region" description="Gly residues" evidence="1">
    <location>
        <begin position="522"/>
        <end position="534"/>
    </location>
</feature>
<feature type="compositionally biased region" description="Low complexity" evidence="1">
    <location>
        <begin position="633"/>
        <end position="648"/>
    </location>
</feature>
<feature type="region of interest" description="Disordered" evidence="1">
    <location>
        <begin position="813"/>
        <end position="848"/>
    </location>
</feature>
<feature type="region of interest" description="Disordered" evidence="1">
    <location>
        <begin position="2281"/>
        <end position="2306"/>
    </location>
</feature>
<sequence length="3475" mass="360756">MLWILIGEMPLEARENLAYESRELYHRYGRGLKSLQEEIRASIAEAATALPKEVADPYISALSVLVDDAGISHIDQMVDQLDEISAGQVDHSIKIQGAKWEIIAEIISLIAELAILAALAAFTGGTSVTQMFLARARSRLAVLLIVQRLLRMSGLGPALTGALTEALQVLAVQLAQIALNEGPRKPDGIDWKEVGKGAAFGALAGLFSGWLGGAFDLFGNFFKNYLKKNVDGFDSWVKRNPFTVKTLDVLNDLPEAFVVGAVSESAAEVLVQGLFDGVWEFKWETFVGSGTSSMFQVVTDVGGGGGGLWLNKWLTDTRAFPEVNRVGPAGGGPGGRGAGGVDGAPTRHAPAPTGPAPFVPPPPLSTTTSGGDTARFGDPSPVPLPTRSAGGPPPVLPSGGGTVPRPVGSHPGPEGADDDPGVSGRTETPSRSGGFEAGGTGPLTAPGALDPPRVTPSGALAPPRVLPSPSAPVVRPDVDGLLGEYGGRPSGPRGAGTLDSGATPSTGDEAPAPGTTTPSLTPGGGRPLPGGVTGLAGPVGPTGLRPGAGDDPADAFLPEGEPGAAETGADRGTPDYGTPRGGPAGTGSTTGPTGSATGGAGPTAGSAGGEDGTRVRTPAASGTGDGTGDGTDGADTAADSASEAADTPEPGPPPSSAPLTGDPGWEAARKAVEPVTREHVWVDPVSTPADPARPGQTTQYVVRSGFEARRVSYGGETITDLTVRVSGGSEELPPEVWEKLRAGVEEHYNAPRYRLPGGELLHITVEPVGDGPQPHALTVDLVGRDQPMTRTAWWADAEPIDYAHEIGHQLGLRDESRTGPDTAHRPDVPGSLLGDYTRPAPDGFPQAGLRGRHLSLLAAHIGDLDADSARPPRPFPAPAPPGPVRPVRTVGDGPAPTPPDAPPPASRGAEPRTPRPGTDGGTGGGTGPGTGTPLPAPAVPAPAPPIPVPPPAPPAPPAPAPQPVVPSTTGTRNRLDGTRPPRLERGVRPPAARRGRTRFADGGAIPAYIDDLASLLDGADSALLDELLTQPATFGQSAVTLRGAELIAAEAGALLDGGETLRPGARRPGSPPGTGPVAELRAALRQRPRTLVGGLSFPYTNAAGEVRILKVTARHYGRWQRFEDTYGKPAKVDTMDRATVQSGRGANVQSTTQLGIGGPFLGPPSALAFGGLGRLAVRGGYGTKVGYGLTDQVSSQAETRMLDGSQVYLDDLYVELSVTDADGRVVTEPLPPGTAGPAQGAQLGLALRDGLALRLPDSAVKPPKAGRIPRSIALDQDSQYRLVRTEGFGPVTRIRDWAAQRVGAAPGSSAYRELDAFFSSDSFQRHARMLAAGRLTTAPLFADDRGRTPLGVFVVERVVPVRATLVDETPDAELRDIITSTVRSDRSLARNLNFGLDGVLGPAFNFLDLGDSVLNLRLQFGPAFRYLFSVSRSNGLGGFGGLKTSGQVKGDPTGLYLVRKTVHVRHVGSGGPARVFQTWSVDRMTRTEARRLAGWDDGTALPTRHGLPEPFAPAYLTVDHPPTLGMHRVEEFAHANGARTRTSGGGPARTLPDEFADTLLTTLAAEYPGMVAPLDQLTPPGPGSRWTSDDAYKTALANTLTVLTALSHQSLGAALEALTTTGIRVRLIEPGTLGRGHRYVWVHGELTNRRYEGRQDDLKLRHSAPGGQRMDGQESRKRTLGGGFDLQLAFRDPDPGAGEAIGAPDNAGVLSLGWRSAVQHDSESGHGASVTNEPMSVSTKASHLYRYDLALTVSHGGHWRFRGLVRGVATLGLLGTQPFVFRRPQALLMGTGPNGAPVGGGPVTGQVLISVPDRHTPAVDPHRPGFPNPYRTLGGALPSTALTRRQAHALATGGPPPPGGPEHRLFTELRQHAFLTLTVVVPLGLVETAGTVMRDASGGSWQFSYEGAPAREAVLRSFQPQFATASFDQSSGPLGLTTAGLMGKPPYGTLWGTFRQFTTVTGIHALTGPVEMDTEMILGSGTQATGKTGRSVTHSFGGQLTYAKPHSGTHGPFGAYGLVANPWSESGQRSLTLSRAVVADLNLKSFGHQVLVSGTVEHRLAMVSSMLGTTAAGLPLVPSSLAGAAGSVVSVPGGWLAHVPEKSAHLLGILDDGLGPVPRYTADAWSPQPWMRGNSFGTYPVNGLDPTAVLADFQAQVAALGLDDHAQEHIRQHVTARVLRALHRELTGTGTSTATRSGGWGWRQVRVGGRRARVRVELLPGTPALEMLDHSQEREENRRAVQSVQESADFTSGKDIGMLVGEAVHTGDPTAVAAGPVYTETGTSRRSVSAAHSTASSTTYRAASTEPHAEITTPYRLRLTLEFDDETPTDGGGASPAPRRRAGARAGEAARRFTGRQRITATGDAGALREHVPLSLMAPGPAPGVAASDPRLAPPDLTPTTPPRSGARPGLLGGGARHTDGSLRPFTVPENGFHVRRVLGLEHIREASRRAIAEGYGTDLGGLDGDGDGTGAPDAARRAALLRRASTTTLTHPGGGPAQTLEDATTNTALSTFYDQAATPGGYEVPGLTHRNPVGTDSARLSLHAVPDFSGAVLLTVADGMKTEVLRETAEGVSTSVSQENTQDSALGGGVAIRTEQTGLNQPTATLTGPYAADGDGAPVGEDHLSSLNVKPKTGRSFLFAVPTDWLAVAEVHRGVKDSAPGRLARHLTGPFAKHPPRGPKAVSARTHALVWIRDDVARELGLIDDTVFPARVSAAWDAVTAAAKAWTDADKAYWKKRRASAGLREERDAAAAALDTARTAARDTARRLIPLVDALEEADTVLADAESAGRTAHTAADGLETAAGQLETAATAITRADDTAAQVRRSTRHTVDRARRARDDLTRWAALPGGGPRPAVLRRAEERLRTAQAAAARHTAEADRRAADARTAYGSALARLTTAEAAAPPAPPAGPAPVTSAATPPEAGRARHTATALRAAADQRTAEARRRQRVAARTLERAAREDASARAARDRAMIRSRAAGRALHARRAELRALTRTAEAAATELHRVRAATDLLTRWHQLGATPQGRALRAGLAEPPPVTHRPVSRPRPPAPPAPPRPRYLASPDGTRLTAPDGTGHTLLDVPRDGDAFFHALAHGLAAAAPALAAHHGIDPADPDTPRILRAMLAARLADPADADLLDAVAPDDTDTFAAAEIDATGPVAALAPGTPGRREFDQLAVVPHAAALDSTARSRLARSQLLRPGSAPGDTGWDHSAADLLPLLAARTFGVEVTVVRGDGTFQTFTPGRRPGPGLPPALGGGTPGPYPPLVLLLDDRHYRLAVPAPSRSAPPPPAPSRPAPPVPSPRPTPVPPSRPAPSPPGPPAPSPPGGTGAVFDGFEEALLAALGPDRRSALLDRRQPVPVAELADAGVTVSAAASVQAVLAGGTLSAEELGLTPEEQLRWLLARRVAATQAAPGGADAAALAVVVAAAEALGLDLDVILPGGGTRSYRADPDGTGTLTVRLLPDGRWQVAPAP</sequence>
<feature type="region of interest" description="Disordered" evidence="1">
    <location>
        <begin position="324"/>
        <end position="664"/>
    </location>
</feature>
<dbReference type="RefSeq" id="WP_248633762.1">
    <property type="nucleotide sequence ID" value="NZ_JALPTH010000009.1"/>
</dbReference>
<proteinExistence type="predicted"/>
<protein>
    <recommendedName>
        <fullName evidence="4">Lonely Cys domain-containing protein</fullName>
    </recommendedName>
</protein>
<feature type="region of interest" description="Disordered" evidence="1">
    <location>
        <begin position="3281"/>
        <end position="3333"/>
    </location>
</feature>
<feature type="compositionally biased region" description="Gly residues" evidence="1">
    <location>
        <begin position="918"/>
        <end position="930"/>
    </location>
</feature>
<feature type="region of interest" description="Disordered" evidence="1">
    <location>
        <begin position="2901"/>
        <end position="2931"/>
    </location>
</feature>
<comment type="caution">
    <text evidence="2">The sequence shown here is derived from an EMBL/GenBank/DDBJ whole genome shotgun (WGS) entry which is preliminary data.</text>
</comment>
<evidence type="ECO:0000256" key="1">
    <source>
        <dbReference type="SAM" id="MobiDB-lite"/>
    </source>
</evidence>
<feature type="compositionally biased region" description="Pro residues" evidence="1">
    <location>
        <begin position="352"/>
        <end position="364"/>
    </location>
</feature>
<gene>
    <name evidence="2" type="ORF">M1O15_12230</name>
</gene>
<feature type="region of interest" description="Disordered" evidence="1">
    <location>
        <begin position="865"/>
        <end position="994"/>
    </location>
</feature>
<feature type="compositionally biased region" description="Pro residues" evidence="1">
    <location>
        <begin position="2392"/>
        <end position="2402"/>
    </location>
</feature>
<feature type="compositionally biased region" description="Gly residues" evidence="1">
    <location>
        <begin position="328"/>
        <end position="342"/>
    </location>
</feature>
<reference evidence="2 3" key="1">
    <citation type="submission" date="2022-04" db="EMBL/GenBank/DDBJ databases">
        <title>Streptomyces sp. nov. LCR6-01 isolated from Lichen of Dirinaria sp.</title>
        <authorList>
            <person name="Kanchanasin P."/>
            <person name="Tanasupawat S."/>
            <person name="Phongsopitanun W."/>
        </authorList>
    </citation>
    <scope>NUCLEOTIDE SEQUENCE [LARGE SCALE GENOMIC DNA]</scope>
    <source>
        <strain evidence="2 3">LCR6-01</strain>
    </source>
</reference>
<accession>A0ABT0IA02</accession>
<dbReference type="PANTHER" id="PTHR24216">
    <property type="entry name" value="PAXILLIN-RELATED"/>
    <property type="match status" value="1"/>
</dbReference>
<feature type="region of interest" description="Disordered" evidence="1">
    <location>
        <begin position="2375"/>
        <end position="2427"/>
    </location>
</feature>
<feature type="compositionally biased region" description="Low complexity" evidence="1">
    <location>
        <begin position="586"/>
        <end position="595"/>
    </location>
</feature>
<feature type="compositionally biased region" description="Pro residues" evidence="1">
    <location>
        <begin position="3036"/>
        <end position="3059"/>
    </location>
</feature>
<feature type="region of interest" description="Disordered" evidence="1">
    <location>
        <begin position="3239"/>
        <end position="3269"/>
    </location>
</feature>
<feature type="compositionally biased region" description="Pro residues" evidence="1">
    <location>
        <begin position="3287"/>
        <end position="3327"/>
    </location>
</feature>
<feature type="region of interest" description="Disordered" evidence="1">
    <location>
        <begin position="2324"/>
        <end position="2350"/>
    </location>
</feature>
<feature type="compositionally biased region" description="Pro residues" evidence="1">
    <location>
        <begin position="871"/>
        <end position="884"/>
    </location>
</feature>
<feature type="compositionally biased region" description="Low complexity" evidence="1">
    <location>
        <begin position="2284"/>
        <end position="2305"/>
    </location>
</feature>
<keyword evidence="3" id="KW-1185">Reference proteome</keyword>
<dbReference type="EMBL" id="JALPTH010000009">
    <property type="protein sequence ID" value="MCK8678150.1"/>
    <property type="molecule type" value="Genomic_DNA"/>
</dbReference>
<feature type="compositionally biased region" description="Low complexity" evidence="1">
    <location>
        <begin position="2913"/>
        <end position="2931"/>
    </location>
</feature>
<feature type="compositionally biased region" description="Gly residues" evidence="1">
    <location>
        <begin position="596"/>
        <end position="610"/>
    </location>
</feature>
<dbReference type="Proteomes" id="UP001522868">
    <property type="component" value="Unassembled WGS sequence"/>
</dbReference>
<evidence type="ECO:0000313" key="3">
    <source>
        <dbReference type="Proteomes" id="UP001522868"/>
    </source>
</evidence>